<dbReference type="SMART" id="SM00901">
    <property type="entry name" value="FRG"/>
    <property type="match status" value="1"/>
</dbReference>
<proteinExistence type="predicted"/>
<protein>
    <submittedName>
        <fullName evidence="2">FRG domain-containing protein</fullName>
    </submittedName>
</protein>
<reference evidence="2" key="1">
    <citation type="submission" date="2020-08" db="EMBL/GenBank/DDBJ databases">
        <title>Genome public.</title>
        <authorList>
            <person name="Liu C."/>
            <person name="Sun Q."/>
        </authorList>
    </citation>
    <scope>NUCLEOTIDE SEQUENCE</scope>
    <source>
        <strain evidence="2">NSJ-32</strain>
    </source>
</reference>
<dbReference type="RefSeq" id="WP_249290076.1">
    <property type="nucleotide sequence ID" value="NZ_JACRSQ010000031.1"/>
</dbReference>
<feature type="domain" description="FRG" evidence="1">
    <location>
        <begin position="170"/>
        <end position="263"/>
    </location>
</feature>
<dbReference type="AlphaFoldDB" id="A0A926DW62"/>
<dbReference type="Proteomes" id="UP000657006">
    <property type="component" value="Unassembled WGS sequence"/>
</dbReference>
<evidence type="ECO:0000259" key="1">
    <source>
        <dbReference type="SMART" id="SM00901"/>
    </source>
</evidence>
<dbReference type="EMBL" id="JACRSQ010000031">
    <property type="protein sequence ID" value="MBC8544779.1"/>
    <property type="molecule type" value="Genomic_DNA"/>
</dbReference>
<evidence type="ECO:0000313" key="2">
    <source>
        <dbReference type="EMBL" id="MBC8544779.1"/>
    </source>
</evidence>
<name>A0A926DW62_9FIRM</name>
<dbReference type="Pfam" id="PF08867">
    <property type="entry name" value="FRG"/>
    <property type="match status" value="1"/>
</dbReference>
<sequence>MFSFFFERLYHIQDIQQAFKNICLDKMLSEGYFDMSLYIYGRIKKEDVRGRLAASKYAVLYDGAYPTKDTAYDTWNQKLKGNQEYEQRDLVELTYDESSAIVNWVYRIFKNSEEREEFTRELLGYIKDLHSIQRNICISQGVVYNKAKVEIHFLTSISGINRFIASMSYKKGQLFFRGHADPNYVLLPSIMRSVHLEQNESKMYHELLINCPNDFENCHTHLERLVKMQHYGLPTRLLDITRNPLVALYFACESQAATYGELVLISAENHEIKYPQSDTVSILASLPVFSYNLQRQICRLAEDKTIDNEEFNRLVGRLIHEVRLEKPAFQAEINKSDVLNSYIVYALKNNSRIVKQDGAFILCGLRNTTHSLEEFRYREKGKKIIVLITKKQRILEQLDNFSINRAALFPEIECVSDYIKDKYSKI</sequence>
<keyword evidence="3" id="KW-1185">Reference proteome</keyword>
<accession>A0A926DW62</accession>
<dbReference type="InterPro" id="IPR014966">
    <property type="entry name" value="FRG-dom"/>
</dbReference>
<organism evidence="2 3">
    <name type="scientific">Bianquea renquensis</name>
    <dbReference type="NCBI Taxonomy" id="2763661"/>
    <lineage>
        <taxon>Bacteria</taxon>
        <taxon>Bacillati</taxon>
        <taxon>Bacillota</taxon>
        <taxon>Clostridia</taxon>
        <taxon>Eubacteriales</taxon>
        <taxon>Bianqueaceae</taxon>
        <taxon>Bianquea</taxon>
    </lineage>
</organism>
<gene>
    <name evidence="2" type="ORF">H8730_14620</name>
</gene>
<comment type="caution">
    <text evidence="2">The sequence shown here is derived from an EMBL/GenBank/DDBJ whole genome shotgun (WGS) entry which is preliminary data.</text>
</comment>
<evidence type="ECO:0000313" key="3">
    <source>
        <dbReference type="Proteomes" id="UP000657006"/>
    </source>
</evidence>